<gene>
    <name evidence="2" type="ordered locus">HNE_3484</name>
</gene>
<feature type="transmembrane region" description="Helical" evidence="1">
    <location>
        <begin position="61"/>
        <end position="85"/>
    </location>
</feature>
<proteinExistence type="predicted"/>
<reference evidence="2 3" key="1">
    <citation type="journal article" date="2006" name="J. Bacteriol.">
        <title>Comparative genomic evidence for a close relationship between the dimorphic prosthecate bacteria Hyphomonas neptunium and Caulobacter crescentus.</title>
        <authorList>
            <person name="Badger J.H."/>
            <person name="Hoover T.R."/>
            <person name="Brun Y.V."/>
            <person name="Weiner R.M."/>
            <person name="Laub M.T."/>
            <person name="Alexandre G."/>
            <person name="Mrazek J."/>
            <person name="Ren Q."/>
            <person name="Paulsen I.T."/>
            <person name="Nelson K.E."/>
            <person name="Khouri H.M."/>
            <person name="Radune D."/>
            <person name="Sosa J."/>
            <person name="Dodson R.J."/>
            <person name="Sullivan S.A."/>
            <person name="Rosovitz M.J."/>
            <person name="Madupu R."/>
            <person name="Brinkac L.M."/>
            <person name="Durkin A.S."/>
            <person name="Daugherty S.C."/>
            <person name="Kothari S.P."/>
            <person name="Giglio M.G."/>
            <person name="Zhou L."/>
            <person name="Haft D.H."/>
            <person name="Selengut J.D."/>
            <person name="Davidsen T.M."/>
            <person name="Yang Q."/>
            <person name="Zafar N."/>
            <person name="Ward N.L."/>
        </authorList>
    </citation>
    <scope>NUCLEOTIDE SEQUENCE [LARGE SCALE GENOMIC DNA]</scope>
    <source>
        <strain evidence="2 3">ATCC 15444</strain>
    </source>
</reference>
<organism evidence="2 3">
    <name type="scientific">Hyphomonas neptunium (strain ATCC 15444)</name>
    <dbReference type="NCBI Taxonomy" id="228405"/>
    <lineage>
        <taxon>Bacteria</taxon>
        <taxon>Pseudomonadati</taxon>
        <taxon>Pseudomonadota</taxon>
        <taxon>Alphaproteobacteria</taxon>
        <taxon>Hyphomonadales</taxon>
        <taxon>Hyphomonadaceae</taxon>
        <taxon>Hyphomonas</taxon>
    </lineage>
</organism>
<dbReference type="EMBL" id="CP000158">
    <property type="protein sequence ID" value="ABI77440.1"/>
    <property type="molecule type" value="Genomic_DNA"/>
</dbReference>
<evidence type="ECO:0000313" key="2">
    <source>
        <dbReference type="EMBL" id="ABI77440.1"/>
    </source>
</evidence>
<keyword evidence="1" id="KW-0812">Transmembrane</keyword>
<keyword evidence="1" id="KW-1133">Transmembrane helix</keyword>
<name>Q0BWI8_HYPNA</name>
<accession>Q0BWI8</accession>
<keyword evidence="1" id="KW-0472">Membrane</keyword>
<dbReference type="AlphaFoldDB" id="Q0BWI8"/>
<sequence length="146" mass="15203">MEMTMQGFWKTWMTVWCWGVILFGAVLAAGGLPGTDGAVTFLYSLLGNLSVDALQLGAPGMRFSIALMGAVTIGWGLTILFLLPAIHAAGASAWRGLTAALVIWYVIDGALSAATGFALNIVPNTALAIAYFVPVMASGVLRPAGR</sequence>
<feature type="transmembrane region" description="Helical" evidence="1">
    <location>
        <begin position="125"/>
        <end position="144"/>
    </location>
</feature>
<feature type="transmembrane region" description="Helical" evidence="1">
    <location>
        <begin position="97"/>
        <end position="119"/>
    </location>
</feature>
<protein>
    <submittedName>
        <fullName evidence="2">Putative membrane protein</fullName>
    </submittedName>
</protein>
<dbReference type="eggNOG" id="ENOG5034970">
    <property type="taxonomic scope" value="Bacteria"/>
</dbReference>
<keyword evidence="3" id="KW-1185">Reference proteome</keyword>
<dbReference type="HOGENOM" id="CLU_1774907_0_0_5"/>
<evidence type="ECO:0000313" key="3">
    <source>
        <dbReference type="Proteomes" id="UP000001959"/>
    </source>
</evidence>
<evidence type="ECO:0000256" key="1">
    <source>
        <dbReference type="SAM" id="Phobius"/>
    </source>
</evidence>
<dbReference type="Proteomes" id="UP000001959">
    <property type="component" value="Chromosome"/>
</dbReference>
<dbReference type="KEGG" id="hne:HNE_3484"/>